<sequence length="135" mass="14094">MHESRAGRAAEVAAWANATASLVVGAGVFALFQAWIAALAAAVAVFVLLRVALAHRIAIWISAALGTVSVAAIGGVVSWLFSHMIDRPSVPIIAGVLGAILAGLLPGWSYVSLARRRTDEIPDSLLDAWRVPSSR</sequence>
<feature type="transmembrane region" description="Helical" evidence="1">
    <location>
        <begin position="35"/>
        <end position="53"/>
    </location>
</feature>
<feature type="transmembrane region" description="Helical" evidence="1">
    <location>
        <begin position="12"/>
        <end position="29"/>
    </location>
</feature>
<dbReference type="EMBL" id="CP012333">
    <property type="protein sequence ID" value="AKV02269.1"/>
    <property type="molecule type" value="Genomic_DNA"/>
</dbReference>
<feature type="transmembrane region" description="Helical" evidence="1">
    <location>
        <begin position="60"/>
        <end position="80"/>
    </location>
</feature>
<dbReference type="AlphaFoldDB" id="A0A0K1Q961"/>
<dbReference type="RefSeq" id="WP_146653210.1">
    <property type="nucleotide sequence ID" value="NZ_CP012333.1"/>
</dbReference>
<evidence type="ECO:0000313" key="2">
    <source>
        <dbReference type="EMBL" id="AKV02269.1"/>
    </source>
</evidence>
<keyword evidence="3" id="KW-1185">Reference proteome</keyword>
<dbReference type="Proteomes" id="UP000064967">
    <property type="component" value="Chromosome"/>
</dbReference>
<evidence type="ECO:0000256" key="1">
    <source>
        <dbReference type="SAM" id="Phobius"/>
    </source>
</evidence>
<protein>
    <submittedName>
        <fullName evidence="2">Uncharacterized protein</fullName>
    </submittedName>
</protein>
<feature type="transmembrane region" description="Helical" evidence="1">
    <location>
        <begin position="92"/>
        <end position="111"/>
    </location>
</feature>
<keyword evidence="1" id="KW-0472">Membrane</keyword>
<proteinExistence type="predicted"/>
<keyword evidence="1" id="KW-1133">Transmembrane helix</keyword>
<gene>
    <name evidence="2" type="ORF">AKJ09_08932</name>
</gene>
<keyword evidence="1" id="KW-0812">Transmembrane</keyword>
<evidence type="ECO:0000313" key="3">
    <source>
        <dbReference type="Proteomes" id="UP000064967"/>
    </source>
</evidence>
<dbReference type="KEGG" id="llu:AKJ09_08932"/>
<reference evidence="2 3" key="1">
    <citation type="submission" date="2015-08" db="EMBL/GenBank/DDBJ databases">
        <authorList>
            <person name="Babu N.S."/>
            <person name="Beckwith C.J."/>
            <person name="Beseler K.G."/>
            <person name="Brison A."/>
            <person name="Carone J.V."/>
            <person name="Caskin T.P."/>
            <person name="Diamond M."/>
            <person name="Durham M.E."/>
            <person name="Foxe J.M."/>
            <person name="Go M."/>
            <person name="Henderson B.A."/>
            <person name="Jones I.B."/>
            <person name="McGettigan J.A."/>
            <person name="Micheletti S.J."/>
            <person name="Nasrallah M.E."/>
            <person name="Ortiz D."/>
            <person name="Piller C.R."/>
            <person name="Privatt S.R."/>
            <person name="Schneider S.L."/>
            <person name="Sharp S."/>
            <person name="Smith T.C."/>
            <person name="Stanton J.D."/>
            <person name="Ullery H.E."/>
            <person name="Wilson R.J."/>
            <person name="Serrano M.G."/>
            <person name="Buck G."/>
            <person name="Lee V."/>
            <person name="Wang Y."/>
            <person name="Carvalho R."/>
            <person name="Voegtly L."/>
            <person name="Shi R."/>
            <person name="Duckworth R."/>
            <person name="Johnson A."/>
            <person name="Loviza R."/>
            <person name="Walstead R."/>
            <person name="Shah Z."/>
            <person name="Kiflezghi M."/>
            <person name="Wade K."/>
            <person name="Ball S.L."/>
            <person name="Bradley K.W."/>
            <person name="Asai D.J."/>
            <person name="Bowman C.A."/>
            <person name="Russell D.A."/>
            <person name="Pope W.H."/>
            <person name="Jacobs-Sera D."/>
            <person name="Hendrix R.W."/>
            <person name="Hatfull G.F."/>
        </authorList>
    </citation>
    <scope>NUCLEOTIDE SEQUENCE [LARGE SCALE GENOMIC DNA]</scope>
    <source>
        <strain evidence="2 3">DSM 27648</strain>
    </source>
</reference>
<organism evidence="2 3">
    <name type="scientific">Labilithrix luteola</name>
    <dbReference type="NCBI Taxonomy" id="1391654"/>
    <lineage>
        <taxon>Bacteria</taxon>
        <taxon>Pseudomonadati</taxon>
        <taxon>Myxococcota</taxon>
        <taxon>Polyangia</taxon>
        <taxon>Polyangiales</taxon>
        <taxon>Labilitrichaceae</taxon>
        <taxon>Labilithrix</taxon>
    </lineage>
</organism>
<accession>A0A0K1Q961</accession>
<name>A0A0K1Q961_9BACT</name>